<dbReference type="Proteomes" id="UP000669179">
    <property type="component" value="Unassembled WGS sequence"/>
</dbReference>
<evidence type="ECO:0000256" key="1">
    <source>
        <dbReference type="SAM" id="SignalP"/>
    </source>
</evidence>
<reference evidence="2" key="1">
    <citation type="submission" date="2021-03" db="EMBL/GenBank/DDBJ databases">
        <authorList>
            <person name="Kanchanasin P."/>
            <person name="Saeng-In P."/>
            <person name="Phongsopitanun W."/>
            <person name="Yuki M."/>
            <person name="Kudo T."/>
            <person name="Ohkuma M."/>
            <person name="Tanasupawat S."/>
        </authorList>
    </citation>
    <scope>NUCLEOTIDE SEQUENCE</scope>
    <source>
        <strain evidence="2">GKU 128</strain>
    </source>
</reference>
<comment type="caution">
    <text evidence="2">The sequence shown here is derived from an EMBL/GenBank/DDBJ whole genome shotgun (WGS) entry which is preliminary data.</text>
</comment>
<evidence type="ECO:0008006" key="4">
    <source>
        <dbReference type="Google" id="ProtNLM"/>
    </source>
</evidence>
<proteinExistence type="predicted"/>
<dbReference type="AlphaFoldDB" id="A0A939PD84"/>
<feature type="signal peptide" evidence="1">
    <location>
        <begin position="1"/>
        <end position="25"/>
    </location>
</feature>
<name>A0A939PD84_9ACTN</name>
<evidence type="ECO:0000313" key="3">
    <source>
        <dbReference type="Proteomes" id="UP000669179"/>
    </source>
</evidence>
<dbReference type="RefSeq" id="WP_208258337.1">
    <property type="nucleotide sequence ID" value="NZ_JAGEOJ010000010.1"/>
</dbReference>
<evidence type="ECO:0000313" key="2">
    <source>
        <dbReference type="EMBL" id="MBO2450470.1"/>
    </source>
</evidence>
<accession>A0A939PD84</accession>
<protein>
    <recommendedName>
        <fullName evidence="4">Secreted protein</fullName>
    </recommendedName>
</protein>
<keyword evidence="1" id="KW-0732">Signal</keyword>
<dbReference type="EMBL" id="JAGEOJ010000010">
    <property type="protein sequence ID" value="MBO2450470.1"/>
    <property type="molecule type" value="Genomic_DNA"/>
</dbReference>
<feature type="chain" id="PRO_5038909273" description="Secreted protein" evidence="1">
    <location>
        <begin position="26"/>
        <end position="194"/>
    </location>
</feature>
<gene>
    <name evidence="2" type="ORF">J4573_25430</name>
</gene>
<sequence length="194" mass="19147">MLPRITRLTFAAVAAAGLTTFGVTAAQADDASLNPANTAVHGVSADLQFSGTLSGLSFSSSCTEATLDFTTPASGLGPIDLSSTPSISGCTDNFGGNDTITASGTWQVTWQSASQVTLTIPQGGATFTTSFLPGCTVTAASDGPVDIVGTYDNVNKAVLPTGTSIPFSASGCGTTSGSGTVGGTYTLSPNVSVS</sequence>
<keyword evidence="3" id="KW-1185">Reference proteome</keyword>
<organism evidence="2 3">
    <name type="scientific">Actinomadura barringtoniae</name>
    <dbReference type="NCBI Taxonomy" id="1427535"/>
    <lineage>
        <taxon>Bacteria</taxon>
        <taxon>Bacillati</taxon>
        <taxon>Actinomycetota</taxon>
        <taxon>Actinomycetes</taxon>
        <taxon>Streptosporangiales</taxon>
        <taxon>Thermomonosporaceae</taxon>
        <taxon>Actinomadura</taxon>
    </lineage>
</organism>